<dbReference type="InterPro" id="IPR000477">
    <property type="entry name" value="RT_dom"/>
</dbReference>
<keyword evidence="2" id="KW-0548">Nucleotidyltransferase</keyword>
<dbReference type="PANTHER" id="PTHR37984">
    <property type="entry name" value="PROTEIN CBG26694"/>
    <property type="match status" value="1"/>
</dbReference>
<evidence type="ECO:0000256" key="6">
    <source>
        <dbReference type="ARBA" id="ARBA00022918"/>
    </source>
</evidence>
<dbReference type="InterPro" id="IPR050951">
    <property type="entry name" value="Retrovirus_Pol_polyprotein"/>
</dbReference>
<protein>
    <recommendedName>
        <fullName evidence="11">Reverse transcriptase domain-containing protein</fullName>
    </recommendedName>
</protein>
<dbReference type="Gene3D" id="3.10.10.10">
    <property type="entry name" value="HIV Type 1 Reverse Transcriptase, subunit A, domain 1"/>
    <property type="match status" value="1"/>
</dbReference>
<evidence type="ECO:0000259" key="7">
    <source>
        <dbReference type="Pfam" id="PF00078"/>
    </source>
</evidence>
<dbReference type="InterPro" id="IPR043128">
    <property type="entry name" value="Rev_trsase/Diguanyl_cyclase"/>
</dbReference>
<dbReference type="CDD" id="cd09274">
    <property type="entry name" value="RNase_HI_RT_Ty3"/>
    <property type="match status" value="1"/>
</dbReference>
<evidence type="ECO:0000313" key="10">
    <source>
        <dbReference type="Proteomes" id="UP001235939"/>
    </source>
</evidence>
<keyword evidence="6" id="KW-0695">RNA-directed DNA polymerase</keyword>
<name>A0ABY6LH65_9ARAC</name>
<evidence type="ECO:0000256" key="5">
    <source>
        <dbReference type="ARBA" id="ARBA00022801"/>
    </source>
</evidence>
<evidence type="ECO:0000256" key="1">
    <source>
        <dbReference type="ARBA" id="ARBA00022679"/>
    </source>
</evidence>
<keyword evidence="4" id="KW-0255">Endonuclease</keyword>
<dbReference type="InterPro" id="IPR041373">
    <property type="entry name" value="RT_RNaseH"/>
</dbReference>
<feature type="domain" description="Reverse transcriptase RNase H-like" evidence="8">
    <location>
        <begin position="201"/>
        <end position="293"/>
    </location>
</feature>
<sequence length="302" mass="34916">MLHHRCAVLVDAYWIAPIVPASKKDGSVRICGDSRCTANKAIELDRYSIPSIDEIFSKLSTSTVLSTLDLSQAYLQVMLAEEAKAVVDINTKKRLFSYKRLPYDVAVAPNKFQRIMEGLFSDLPGVACYIDDILVAGKDFEDHEQKLDLRGLNLKNVSQLRSFIGLLIYYYRFIKNIANILALFYQLLNKNCRLNWTKEYRVILSHRNDRKEECPIAFASRTLTEAKKRFSQLEKKALSITYCVEKFRQYLLERKFVLVTDNRPLIHIFSPQKPIPICASSRIKRWSLKLAAFNYTVEFPKN</sequence>
<dbReference type="Gene3D" id="3.30.70.270">
    <property type="match status" value="2"/>
</dbReference>
<accession>A0ABY6LH65</accession>
<keyword evidence="1" id="KW-0808">Transferase</keyword>
<evidence type="ECO:0000256" key="3">
    <source>
        <dbReference type="ARBA" id="ARBA00022722"/>
    </source>
</evidence>
<dbReference type="EMBL" id="CP092879">
    <property type="protein sequence ID" value="UYV79040.1"/>
    <property type="molecule type" value="Genomic_DNA"/>
</dbReference>
<dbReference type="Pfam" id="PF00078">
    <property type="entry name" value="RVT_1"/>
    <property type="match status" value="1"/>
</dbReference>
<organism evidence="9 10">
    <name type="scientific">Cordylochernes scorpioides</name>
    <dbReference type="NCBI Taxonomy" id="51811"/>
    <lineage>
        <taxon>Eukaryota</taxon>
        <taxon>Metazoa</taxon>
        <taxon>Ecdysozoa</taxon>
        <taxon>Arthropoda</taxon>
        <taxon>Chelicerata</taxon>
        <taxon>Arachnida</taxon>
        <taxon>Pseudoscorpiones</taxon>
        <taxon>Cheliferoidea</taxon>
        <taxon>Chernetidae</taxon>
        <taxon>Cordylochernes</taxon>
    </lineage>
</organism>
<keyword evidence="3" id="KW-0540">Nuclease</keyword>
<feature type="domain" description="Reverse transcriptase" evidence="7">
    <location>
        <begin position="23"/>
        <end position="148"/>
    </location>
</feature>
<keyword evidence="10" id="KW-1185">Reference proteome</keyword>
<evidence type="ECO:0000259" key="8">
    <source>
        <dbReference type="Pfam" id="PF17917"/>
    </source>
</evidence>
<dbReference type="SUPFAM" id="SSF56672">
    <property type="entry name" value="DNA/RNA polymerases"/>
    <property type="match status" value="1"/>
</dbReference>
<dbReference type="Pfam" id="PF17917">
    <property type="entry name" value="RT_RNaseH"/>
    <property type="match status" value="1"/>
</dbReference>
<dbReference type="CDD" id="cd01647">
    <property type="entry name" value="RT_LTR"/>
    <property type="match status" value="1"/>
</dbReference>
<evidence type="ECO:0000256" key="4">
    <source>
        <dbReference type="ARBA" id="ARBA00022759"/>
    </source>
</evidence>
<reference evidence="9 10" key="1">
    <citation type="submission" date="2022-01" db="EMBL/GenBank/DDBJ databases">
        <title>A chromosomal length assembly of Cordylochernes scorpioides.</title>
        <authorList>
            <person name="Zeh D."/>
            <person name="Zeh J."/>
        </authorList>
    </citation>
    <scope>NUCLEOTIDE SEQUENCE [LARGE SCALE GENOMIC DNA]</scope>
    <source>
        <strain evidence="9">IN4F17</strain>
        <tissue evidence="9">Whole Body</tissue>
    </source>
</reference>
<proteinExistence type="predicted"/>
<gene>
    <name evidence="9" type="ORF">LAZ67_17000837</name>
</gene>
<evidence type="ECO:0008006" key="11">
    <source>
        <dbReference type="Google" id="ProtNLM"/>
    </source>
</evidence>
<evidence type="ECO:0000313" key="9">
    <source>
        <dbReference type="EMBL" id="UYV79040.1"/>
    </source>
</evidence>
<evidence type="ECO:0000256" key="2">
    <source>
        <dbReference type="ARBA" id="ARBA00022695"/>
    </source>
</evidence>
<dbReference type="Proteomes" id="UP001235939">
    <property type="component" value="Chromosome 17"/>
</dbReference>
<dbReference type="PANTHER" id="PTHR37984:SF13">
    <property type="entry name" value="RIBONUCLEASE H"/>
    <property type="match status" value="1"/>
</dbReference>
<keyword evidence="5" id="KW-0378">Hydrolase</keyword>
<dbReference type="InterPro" id="IPR043502">
    <property type="entry name" value="DNA/RNA_pol_sf"/>
</dbReference>